<dbReference type="InterPro" id="IPR007278">
    <property type="entry name" value="DUF397"/>
</dbReference>
<evidence type="ECO:0000313" key="3">
    <source>
        <dbReference type="Proteomes" id="UP000468735"/>
    </source>
</evidence>
<reference evidence="2 3" key="1">
    <citation type="submission" date="2019-09" db="EMBL/GenBank/DDBJ databases">
        <title>Actinomadura physcomitrii sp. nov., a novel actinomycete isolated from moss [Physcomitrium sphaericum (Ludw) Fuernr].</title>
        <authorList>
            <person name="Zhuang X."/>
            <person name="Liu C."/>
        </authorList>
    </citation>
    <scope>NUCLEOTIDE SEQUENCE [LARGE SCALE GENOMIC DNA]</scope>
    <source>
        <strain evidence="2 3">HMC1</strain>
    </source>
</reference>
<dbReference type="Proteomes" id="UP000468735">
    <property type="component" value="Unassembled WGS sequence"/>
</dbReference>
<sequence>MVARPNWCSTVVWRKSRFSAGQGDCVEIARLGDIVLFRDSHDRYGDVLAITPAEWGRLAGRIQSDELDVT</sequence>
<gene>
    <name evidence="2" type="ORF">F8566_48515</name>
</gene>
<protein>
    <submittedName>
        <fullName evidence="2">DUF397 domain-containing protein</fullName>
    </submittedName>
</protein>
<feature type="domain" description="DUF397" evidence="1">
    <location>
        <begin position="12"/>
        <end position="60"/>
    </location>
</feature>
<comment type="caution">
    <text evidence="2">The sequence shown here is derived from an EMBL/GenBank/DDBJ whole genome shotgun (WGS) entry which is preliminary data.</text>
</comment>
<proteinExistence type="predicted"/>
<dbReference type="OrthoDB" id="3432106at2"/>
<dbReference type="AlphaFoldDB" id="A0A6H9YGG4"/>
<dbReference type="EMBL" id="WBMT01000036">
    <property type="protein sequence ID" value="KAB2339350.1"/>
    <property type="molecule type" value="Genomic_DNA"/>
</dbReference>
<evidence type="ECO:0000313" key="2">
    <source>
        <dbReference type="EMBL" id="KAB2339350.1"/>
    </source>
</evidence>
<accession>A0A6H9YGG4</accession>
<dbReference type="RefSeq" id="WP_151571091.1">
    <property type="nucleotide sequence ID" value="NZ_WBMT01000036.1"/>
</dbReference>
<dbReference type="Pfam" id="PF04149">
    <property type="entry name" value="DUF397"/>
    <property type="match status" value="1"/>
</dbReference>
<keyword evidence="3" id="KW-1185">Reference proteome</keyword>
<evidence type="ECO:0000259" key="1">
    <source>
        <dbReference type="Pfam" id="PF04149"/>
    </source>
</evidence>
<organism evidence="2 3">
    <name type="scientific">Actinomadura rudentiformis</name>
    <dbReference type="NCBI Taxonomy" id="359158"/>
    <lineage>
        <taxon>Bacteria</taxon>
        <taxon>Bacillati</taxon>
        <taxon>Actinomycetota</taxon>
        <taxon>Actinomycetes</taxon>
        <taxon>Streptosporangiales</taxon>
        <taxon>Thermomonosporaceae</taxon>
        <taxon>Actinomadura</taxon>
    </lineage>
</organism>
<name>A0A6H9YGG4_9ACTN</name>